<dbReference type="PRINTS" id="PR00037">
    <property type="entry name" value="HTHLACR"/>
</dbReference>
<name>W9UYD0_9GAMM</name>
<dbReference type="InterPro" id="IPR050313">
    <property type="entry name" value="Carb_Metab_HTH_regulators"/>
</dbReference>
<gene>
    <name evidence="5" type="primary">glpR_2</name>
    <name evidence="5" type="ORF">D791_03403</name>
</gene>
<dbReference type="GO" id="GO:0003700">
    <property type="term" value="F:DNA-binding transcription factor activity"/>
    <property type="evidence" value="ECO:0007669"/>
    <property type="project" value="InterPro"/>
</dbReference>
<evidence type="ECO:0000313" key="5">
    <source>
        <dbReference type="EMBL" id="EXJ09731.1"/>
    </source>
</evidence>
<proteinExistence type="predicted"/>
<dbReference type="PROSITE" id="PS51000">
    <property type="entry name" value="HTH_DEOR_2"/>
    <property type="match status" value="1"/>
</dbReference>
<keyword evidence="1" id="KW-0678">Repressor</keyword>
<dbReference type="InterPro" id="IPR001034">
    <property type="entry name" value="DeoR_HTH"/>
</dbReference>
<dbReference type="Proteomes" id="UP000019464">
    <property type="component" value="Unassembled WGS sequence"/>
</dbReference>
<dbReference type="InterPro" id="IPR037171">
    <property type="entry name" value="NagB/RpiA_transferase-like"/>
</dbReference>
<dbReference type="SUPFAM" id="SSF46785">
    <property type="entry name" value="Winged helix' DNA-binding domain"/>
    <property type="match status" value="1"/>
</dbReference>
<organism evidence="5 6">
    <name type="scientific">Nitrincola nitratireducens</name>
    <dbReference type="NCBI Taxonomy" id="1229521"/>
    <lineage>
        <taxon>Bacteria</taxon>
        <taxon>Pseudomonadati</taxon>
        <taxon>Pseudomonadota</taxon>
        <taxon>Gammaproteobacteria</taxon>
        <taxon>Oceanospirillales</taxon>
        <taxon>Oceanospirillaceae</taxon>
        <taxon>Nitrincola</taxon>
    </lineage>
</organism>
<comment type="caution">
    <text evidence="5">The sequence shown here is derived from an EMBL/GenBank/DDBJ whole genome shotgun (WGS) entry which is preliminary data.</text>
</comment>
<dbReference type="Gene3D" id="1.10.10.10">
    <property type="entry name" value="Winged helix-like DNA-binding domain superfamily/Winged helix DNA-binding domain"/>
    <property type="match status" value="1"/>
</dbReference>
<dbReference type="SUPFAM" id="SSF100950">
    <property type="entry name" value="NagB/RpiA/CoA transferase-like"/>
    <property type="match status" value="1"/>
</dbReference>
<dbReference type="InterPro" id="IPR036388">
    <property type="entry name" value="WH-like_DNA-bd_sf"/>
</dbReference>
<dbReference type="InterPro" id="IPR014036">
    <property type="entry name" value="DeoR-like_C"/>
</dbReference>
<dbReference type="AlphaFoldDB" id="W9UYD0"/>
<feature type="domain" description="HTH deoR-type" evidence="4">
    <location>
        <begin position="37"/>
        <end position="92"/>
    </location>
</feature>
<sequence>MLKGSGDTKMTSFFRMLVECFRFLAKPIFVEKVIMNSKERRQRILKQINHAGAVRPEQLAEQYQVSVQTIRSDLRTLGDKGLLIRRHGVVAPFPGRENVDFEQRQIRNAQGKARIAQRCLSLLAEHQSLLLGTGTTVEHLAAVLYQVSGLRIMTNNLHAARHLCHHPSCELLIAGGLVRKRDQDVVGGDSIEFFNRFNAEIGIVSVGCMDKLGHLYDYNTDEVMAREALLRNSRHHILLIDSSKFNSEGVCRAGHISDFHSVITDEALHSSLRSQLSAKQVDVLVG</sequence>
<keyword evidence="2" id="KW-0805">Transcription regulation</keyword>
<evidence type="ECO:0000259" key="4">
    <source>
        <dbReference type="PROSITE" id="PS51000"/>
    </source>
</evidence>
<protein>
    <submittedName>
        <fullName evidence="5">Glycerol-3-phosphate regulon repressor</fullName>
    </submittedName>
</protein>
<dbReference type="SMART" id="SM00420">
    <property type="entry name" value="HTH_DEOR"/>
    <property type="match status" value="1"/>
</dbReference>
<dbReference type="EMBL" id="AONB01000021">
    <property type="protein sequence ID" value="EXJ09731.1"/>
    <property type="molecule type" value="Genomic_DNA"/>
</dbReference>
<evidence type="ECO:0000313" key="6">
    <source>
        <dbReference type="Proteomes" id="UP000019464"/>
    </source>
</evidence>
<evidence type="ECO:0000256" key="3">
    <source>
        <dbReference type="ARBA" id="ARBA00023163"/>
    </source>
</evidence>
<reference evidence="5 6" key="2">
    <citation type="journal article" date="2015" name="Syst. Appl. Microbiol.">
        <title>Nitrincola nitratireducens sp. nov. isolated from a haloalkaline crater lake.</title>
        <authorList>
            <person name="Singh A."/>
            <person name="Vaidya B."/>
            <person name="Tanuku N.R."/>
            <person name="Pinnaka A.K."/>
        </authorList>
    </citation>
    <scope>NUCLEOTIDE SEQUENCE [LARGE SCALE GENOMIC DNA]</scope>
    <source>
        <strain evidence="5 6">AK23</strain>
    </source>
</reference>
<keyword evidence="3" id="KW-0804">Transcription</keyword>
<dbReference type="Pfam" id="PF08220">
    <property type="entry name" value="HTH_DeoR"/>
    <property type="match status" value="1"/>
</dbReference>
<accession>W9UYD0</accession>
<evidence type="ECO:0000256" key="2">
    <source>
        <dbReference type="ARBA" id="ARBA00023015"/>
    </source>
</evidence>
<dbReference type="Pfam" id="PF00455">
    <property type="entry name" value="DeoRC"/>
    <property type="match status" value="1"/>
</dbReference>
<dbReference type="PANTHER" id="PTHR30363:SF4">
    <property type="entry name" value="GLYCEROL-3-PHOSPHATE REGULON REPRESSOR"/>
    <property type="match status" value="1"/>
</dbReference>
<dbReference type="InterPro" id="IPR036390">
    <property type="entry name" value="WH_DNA-bd_sf"/>
</dbReference>
<dbReference type="STRING" id="1229521.D791_03403"/>
<evidence type="ECO:0000256" key="1">
    <source>
        <dbReference type="ARBA" id="ARBA00022491"/>
    </source>
</evidence>
<reference evidence="6" key="1">
    <citation type="submission" date="2012-11" db="EMBL/GenBank/DDBJ databases">
        <authorList>
            <person name="Singh A."/>
            <person name="Pinnaka A.K."/>
            <person name="Vaidya B."/>
        </authorList>
    </citation>
    <scope>NUCLEOTIDE SEQUENCE [LARGE SCALE GENOMIC DNA]</scope>
    <source>
        <strain evidence="6">AK23</strain>
    </source>
</reference>
<keyword evidence="6" id="KW-1185">Reference proteome</keyword>
<dbReference type="SMART" id="SM01134">
    <property type="entry name" value="DeoRC"/>
    <property type="match status" value="1"/>
</dbReference>
<dbReference type="PANTHER" id="PTHR30363">
    <property type="entry name" value="HTH-TYPE TRANSCRIPTIONAL REGULATOR SRLR-RELATED"/>
    <property type="match status" value="1"/>
</dbReference>